<dbReference type="EnsemblBacteria" id="AAB91219">
    <property type="protein sequence ID" value="AAB91219"/>
    <property type="gene ID" value="AF_0009"/>
</dbReference>
<evidence type="ECO:0000256" key="3">
    <source>
        <dbReference type="ARBA" id="ARBA00022679"/>
    </source>
</evidence>
<comment type="similarity">
    <text evidence="1">Belongs to the MtrH family.</text>
</comment>
<dbReference type="GO" id="GO:0032259">
    <property type="term" value="P:methylation"/>
    <property type="evidence" value="ECO:0007669"/>
    <property type="project" value="UniProtKB-KW"/>
</dbReference>
<organism evidence="4 5">
    <name type="scientific">Archaeoglobus fulgidus (strain ATCC 49558 / DSM 4304 / JCM 9628 / NBRC 100126 / VC-16)</name>
    <dbReference type="NCBI Taxonomy" id="224325"/>
    <lineage>
        <taxon>Archaea</taxon>
        <taxon>Methanobacteriati</taxon>
        <taxon>Methanobacteriota</taxon>
        <taxon>Archaeoglobi</taxon>
        <taxon>Archaeoglobales</taxon>
        <taxon>Archaeoglobaceae</taxon>
        <taxon>Archaeoglobus</taxon>
    </lineage>
</organism>
<keyword evidence="5" id="KW-1185">Reference proteome</keyword>
<evidence type="ECO:0000313" key="4">
    <source>
        <dbReference type="EMBL" id="AAB91219.1"/>
    </source>
</evidence>
<dbReference type="HOGENOM" id="CLU_048697_0_0_2"/>
<reference evidence="4 5" key="1">
    <citation type="journal article" date="1997" name="Nature">
        <title>The complete genome sequence of the hyperthermophilic, sulphate-reducing archaeon Archaeoglobus fulgidus.</title>
        <authorList>
            <person name="Klenk H.P."/>
            <person name="Clayton R.A."/>
            <person name="Tomb J."/>
            <person name="White O."/>
            <person name="Nelson K.E."/>
            <person name="Ketchum K.A."/>
            <person name="Dodson R.J."/>
            <person name="Gwinn M."/>
            <person name="Hickey E.K."/>
            <person name="Peterson J.D."/>
            <person name="Richardson D.L."/>
            <person name="Kerlavage A.R."/>
            <person name="Graham D.E."/>
            <person name="Kyrpides N.C."/>
            <person name="Fleischmann R.D."/>
            <person name="Quackenbush J."/>
            <person name="Lee N.H."/>
            <person name="Sutton G.G."/>
            <person name="Gill S."/>
            <person name="Kirkness E.F."/>
            <person name="Dougherty B.A."/>
            <person name="McKenney K."/>
            <person name="Adams M.D."/>
            <person name="Loftus B."/>
            <person name="Peterson S."/>
            <person name="Reich C.I."/>
            <person name="McNeil L.K."/>
            <person name="Badger J.H."/>
            <person name="Glodek A."/>
            <person name="Zhou L."/>
            <person name="Overbeek R."/>
            <person name="Gocayne J.D."/>
            <person name="Weidman J.F."/>
            <person name="McDonald L."/>
            <person name="Utterback T."/>
            <person name="Cotton M.D."/>
            <person name="Spriggs T."/>
            <person name="Artiach P."/>
            <person name="Kaine B.P."/>
            <person name="Sykes S.M."/>
            <person name="Sadow P.W."/>
            <person name="D'Andrea K.P."/>
            <person name="Bowman C."/>
            <person name="Fujii C."/>
            <person name="Garland S.A."/>
            <person name="Mason T.M."/>
            <person name="Olsen G.J."/>
            <person name="Fraser C.M."/>
            <person name="Smith H.O."/>
            <person name="Woese C.R."/>
            <person name="Venter J.C."/>
        </authorList>
    </citation>
    <scope>NUCLEOTIDE SEQUENCE [LARGE SCALE GENOMIC DNA]</scope>
    <source>
        <strain evidence="5">ATCC 49558 / DSM 4304 / JCM 9628 / NBRC 100126 / VC-16</strain>
    </source>
</reference>
<dbReference type="PaxDb" id="224325-AF_0009"/>
<evidence type="ECO:0000256" key="1">
    <source>
        <dbReference type="ARBA" id="ARBA00006230"/>
    </source>
</evidence>
<dbReference type="PIRSF" id="PIRSF004960">
    <property type="entry name" value="MtrH_MtxH"/>
    <property type="match status" value="1"/>
</dbReference>
<dbReference type="GO" id="GO:0006730">
    <property type="term" value="P:one-carbon metabolic process"/>
    <property type="evidence" value="ECO:0007669"/>
    <property type="project" value="InterPro"/>
</dbReference>
<accession>O30226</accession>
<dbReference type="PIR" id="A69251">
    <property type="entry name" value="A69251"/>
</dbReference>
<sequence>MVLMFRFENQKVFEIGGVKIGGEVGENPTVLIGSIFYGKHKIVEDEKRGIFDREGAEALIREMEDLSDKTGNPGLLDVVGMSEEAMIKYIDFVADVTDSPFLIDSAIADIKLAGVKHADEVGLSDRVIYNSISPESKDAEIEALANSKVEAAVVLAYTYNVISSAARLQALEKAMAKVEKAGITKPIVDTFVMDVPSLPAAAKAAIDIKRKYGLPTGSGAHNAIGSWKGFKNMFGKEAEKAATIVAVTMQIILGSDFVLYGPIEDCREVFPAMYTIDTAYKYFRRTKDWIEMV</sequence>
<protein>
    <submittedName>
        <fullName evidence="4">N5-methyltetrahydromethanopterin:coenzyme M methyltransferase (Mtr) (Methanobacterium thermoautotro)</fullName>
    </submittedName>
</protein>
<dbReference type="SMR" id="O30226"/>
<gene>
    <name evidence="4" type="ordered locus">AF_0009</name>
</gene>
<name>O30226_ARCFU</name>
<proteinExistence type="inferred from homology"/>
<dbReference type="InterPro" id="IPR023467">
    <property type="entry name" value="MeTrfase_MtrH/MtxH"/>
</dbReference>
<dbReference type="Gene3D" id="3.20.20.20">
    <property type="entry name" value="Dihydropteroate synthase-like"/>
    <property type="match status" value="1"/>
</dbReference>
<dbReference type="NCBIfam" id="NF002142">
    <property type="entry name" value="PRK00979.1-1"/>
    <property type="match status" value="1"/>
</dbReference>
<dbReference type="GO" id="GO:0008168">
    <property type="term" value="F:methyltransferase activity"/>
    <property type="evidence" value="ECO:0007669"/>
    <property type="project" value="UniProtKB-KW"/>
</dbReference>
<dbReference type="PhylomeDB" id="O30226"/>
<dbReference type="SUPFAM" id="SSF51717">
    <property type="entry name" value="Dihydropteroate synthetase-like"/>
    <property type="match status" value="1"/>
</dbReference>
<dbReference type="AlphaFoldDB" id="O30226"/>
<dbReference type="Pfam" id="PF02007">
    <property type="entry name" value="MtrH"/>
    <property type="match status" value="1"/>
</dbReference>
<dbReference type="EMBL" id="AE000782">
    <property type="protein sequence ID" value="AAB91219.1"/>
    <property type="molecule type" value="Genomic_DNA"/>
</dbReference>
<evidence type="ECO:0000256" key="2">
    <source>
        <dbReference type="ARBA" id="ARBA00022603"/>
    </source>
</evidence>
<keyword evidence="2 4" id="KW-0489">Methyltransferase</keyword>
<dbReference type="eggNOG" id="arCOG04336">
    <property type="taxonomic scope" value="Archaea"/>
</dbReference>
<dbReference type="KEGG" id="afu:AF_0009"/>
<dbReference type="STRING" id="224325.AF_0009"/>
<dbReference type="PIRSF" id="PIRSF500206">
    <property type="entry name" value="MtrH"/>
    <property type="match status" value="1"/>
</dbReference>
<evidence type="ECO:0000313" key="5">
    <source>
        <dbReference type="Proteomes" id="UP000002199"/>
    </source>
</evidence>
<dbReference type="Proteomes" id="UP000002199">
    <property type="component" value="Chromosome"/>
</dbReference>
<keyword evidence="3" id="KW-0808">Transferase</keyword>
<dbReference type="InterPro" id="IPR011005">
    <property type="entry name" value="Dihydropteroate_synth-like_sf"/>
</dbReference>
<dbReference type="DNASU" id="1483218"/>
<dbReference type="InterPro" id="IPR028342">
    <property type="entry name" value="MtrH"/>
</dbReference>